<dbReference type="InterPro" id="IPR021443">
    <property type="entry name" value="DUF3093"/>
</dbReference>
<evidence type="ECO:0000256" key="1">
    <source>
        <dbReference type="SAM" id="Phobius"/>
    </source>
</evidence>
<keyword evidence="1" id="KW-0812">Transmembrane</keyword>
<evidence type="ECO:0000313" key="2">
    <source>
        <dbReference type="EMBL" id="EZP29688.1"/>
    </source>
</evidence>
<accession>A0A031FYR9</accession>
<comment type="caution">
    <text evidence="2">The sequence shown here is derived from an EMBL/GenBank/DDBJ whole genome shotgun (WGS) entry which is preliminary data.</text>
</comment>
<feature type="transmembrane region" description="Helical" evidence="1">
    <location>
        <begin position="47"/>
        <end position="70"/>
    </location>
</feature>
<dbReference type="Proteomes" id="UP000024001">
    <property type="component" value="Unassembled WGS sequence"/>
</dbReference>
<dbReference type="KEGG" id="moo:BWL13_01338"/>
<dbReference type="OrthoDB" id="3217020at2"/>
<dbReference type="Pfam" id="PF11292">
    <property type="entry name" value="DUF3093"/>
    <property type="match status" value="1"/>
</dbReference>
<name>A0A031FYR9_9MICO</name>
<sequence length="157" mass="16679">MHNTDRTVPPSSYRERLSPSLWLLVSAAVCAPMAAVVFSPIDTTLALVIGLAVGVVLVSSLIIAAPVVAVRDGVLHVGRAHIPVAELGDPEIFTGEAARSARGGELRGDDWHLIRGGIDGVVRVPVSDDDDPTARWVFSSRTPDRVAAMITRAQRGR</sequence>
<feature type="transmembrane region" description="Helical" evidence="1">
    <location>
        <begin position="21"/>
        <end position="41"/>
    </location>
</feature>
<dbReference type="PATRIC" id="fig|273677.3.peg.300"/>
<dbReference type="AlphaFoldDB" id="A0A031FYR9"/>
<proteinExistence type="predicted"/>
<keyword evidence="1" id="KW-0472">Membrane</keyword>
<keyword evidence="3" id="KW-1185">Reference proteome</keyword>
<evidence type="ECO:0000313" key="3">
    <source>
        <dbReference type="Proteomes" id="UP000024001"/>
    </source>
</evidence>
<dbReference type="eggNOG" id="ENOG5032Z7M">
    <property type="taxonomic scope" value="Bacteria"/>
</dbReference>
<dbReference type="EMBL" id="JFYO01000001">
    <property type="protein sequence ID" value="EZP29688.1"/>
    <property type="molecule type" value="Genomic_DNA"/>
</dbReference>
<dbReference type="RefSeq" id="WP_036308874.1">
    <property type="nucleotide sequence ID" value="NZ_CP031421.1"/>
</dbReference>
<protein>
    <submittedName>
        <fullName evidence="2">Membrane protein</fullName>
    </submittedName>
</protein>
<organism evidence="2 3">
    <name type="scientific">Microbacterium oleivorans</name>
    <dbReference type="NCBI Taxonomy" id="273677"/>
    <lineage>
        <taxon>Bacteria</taxon>
        <taxon>Bacillati</taxon>
        <taxon>Actinomycetota</taxon>
        <taxon>Actinomycetes</taxon>
        <taxon>Micrococcales</taxon>
        <taxon>Microbacteriaceae</taxon>
        <taxon>Microbacterium</taxon>
    </lineage>
</organism>
<gene>
    <name evidence="2" type="ORF">BW34_00308</name>
</gene>
<dbReference type="GeneID" id="91431722"/>
<reference evidence="2 3" key="1">
    <citation type="submission" date="2014-03" db="EMBL/GenBank/DDBJ databases">
        <title>Draft Genome Sequences of 13 Willow Endophytes.</title>
        <authorList>
            <person name="Gan H.Y."/>
            <person name="Gan H.M."/>
            <person name="Savka M.A."/>
            <person name="Hudson A.O."/>
        </authorList>
    </citation>
    <scope>NUCLEOTIDE SEQUENCE [LARGE SCALE GENOMIC DNA]</scope>
    <source>
        <strain evidence="2 3">RIT293</strain>
    </source>
</reference>
<keyword evidence="1" id="KW-1133">Transmembrane helix</keyword>